<name>A0A1Q6DWD3_METT1</name>
<sequence length="60" mass="6795">MVTKIWNAFLAGDVKEYLNQKINAIVKDKDGVEIKSIENADRSRLFICFGETTLFTIKAS</sequence>
<dbReference type="InParanoid" id="A0A1Q6DWD3"/>
<accession>A0A1Q6DWD3</accession>
<dbReference type="EMBL" id="MSDW01000001">
    <property type="protein sequence ID" value="OKY78648.1"/>
    <property type="molecule type" value="Genomic_DNA"/>
</dbReference>
<proteinExistence type="predicted"/>
<evidence type="ECO:0000313" key="2">
    <source>
        <dbReference type="Proteomes" id="UP000185744"/>
    </source>
</evidence>
<dbReference type="AlphaFoldDB" id="A0A1Q6DWD3"/>
<dbReference type="Proteomes" id="UP000185744">
    <property type="component" value="Unassembled WGS sequence"/>
</dbReference>
<organism evidence="1 2">
    <name type="scientific">Methanohalarchaeum thermophilum</name>
    <dbReference type="NCBI Taxonomy" id="1903181"/>
    <lineage>
        <taxon>Archaea</taxon>
        <taxon>Methanobacteriati</taxon>
        <taxon>Methanobacteriota</taxon>
        <taxon>Methanonatronarchaeia</taxon>
        <taxon>Methanonatronarchaeales</taxon>
        <taxon>Methanonatronarchaeaceae</taxon>
        <taxon>Candidatus Methanohalarchaeum</taxon>
    </lineage>
</organism>
<evidence type="ECO:0000313" key="1">
    <source>
        <dbReference type="EMBL" id="OKY78648.1"/>
    </source>
</evidence>
<reference evidence="1" key="1">
    <citation type="submission" date="2016-12" db="EMBL/GenBank/DDBJ databases">
        <title>Discovery of methanogenic haloarchaea.</title>
        <authorList>
            <person name="Sorokin D.Y."/>
            <person name="Makarova K.S."/>
            <person name="Abbas B."/>
            <person name="Ferrer M."/>
            <person name="Golyshin P.N."/>
        </authorList>
    </citation>
    <scope>NUCLEOTIDE SEQUENCE [LARGE SCALE GENOMIC DNA]</scope>
    <source>
        <strain evidence="1">HMET1</strain>
    </source>
</reference>
<comment type="caution">
    <text evidence="1">The sequence shown here is derived from an EMBL/GenBank/DDBJ whole genome shotgun (WGS) entry which is preliminary data.</text>
</comment>
<gene>
    <name evidence="1" type="ORF">BTN85_1145</name>
</gene>
<protein>
    <submittedName>
        <fullName evidence="1">Uncharacterized protein</fullName>
    </submittedName>
</protein>
<keyword evidence="2" id="KW-1185">Reference proteome</keyword>